<accession>A0A9P5SKH5</accession>
<dbReference type="Proteomes" id="UP000696485">
    <property type="component" value="Unassembled WGS sequence"/>
</dbReference>
<reference evidence="3" key="1">
    <citation type="journal article" date="2020" name="Fungal Divers.">
        <title>Resolving the Mortierellaceae phylogeny through synthesis of multi-gene phylogenetics and phylogenomics.</title>
        <authorList>
            <person name="Vandepol N."/>
            <person name="Liber J."/>
            <person name="Desiro A."/>
            <person name="Na H."/>
            <person name="Kennedy M."/>
            <person name="Barry K."/>
            <person name="Grigoriev I.V."/>
            <person name="Miller A.N."/>
            <person name="O'Donnell K."/>
            <person name="Stajich J.E."/>
            <person name="Bonito G."/>
        </authorList>
    </citation>
    <scope>NUCLEOTIDE SEQUENCE</scope>
    <source>
        <strain evidence="3">NVP1</strain>
    </source>
</reference>
<comment type="caution">
    <text evidence="3">The sequence shown here is derived from an EMBL/GenBank/DDBJ whole genome shotgun (WGS) entry which is preliminary data.</text>
</comment>
<evidence type="ECO:0000313" key="4">
    <source>
        <dbReference type="Proteomes" id="UP000696485"/>
    </source>
</evidence>
<protein>
    <submittedName>
        <fullName evidence="3">Uncharacterized protein</fullName>
    </submittedName>
</protein>
<feature type="compositionally biased region" description="Polar residues" evidence="2">
    <location>
        <begin position="570"/>
        <end position="587"/>
    </location>
</feature>
<evidence type="ECO:0000313" key="3">
    <source>
        <dbReference type="EMBL" id="KAF9332222.1"/>
    </source>
</evidence>
<proteinExistence type="predicted"/>
<keyword evidence="1" id="KW-0175">Coiled coil</keyword>
<gene>
    <name evidence="3" type="ORF">BG006_004910</name>
</gene>
<dbReference type="Gene3D" id="3.80.10.10">
    <property type="entry name" value="Ribonuclease Inhibitor"/>
    <property type="match status" value="1"/>
</dbReference>
<dbReference type="AlphaFoldDB" id="A0A9P5SKH5"/>
<dbReference type="SUPFAM" id="SSF52047">
    <property type="entry name" value="RNI-like"/>
    <property type="match status" value="1"/>
</dbReference>
<feature type="coiled-coil region" evidence="1">
    <location>
        <begin position="24"/>
        <end position="51"/>
    </location>
</feature>
<sequence length="892" mass="101624">MKANTRYYHSLLENVIEEMDEGNVSAILDGKDRALEELRDLEKQIPDWNYRNICYNMFYRDHSRWDYATSKFFIVLPADPDSWENSDPSTRQFRFYFLCDNSKDDVSLKGIPQHVHLSNHPGYDLKRPQEFFQTYGDYVLRVLLVVKRGYSDNTYDIPSLDTYKILWKRDAHPGGNLARSTIRQLIDKTIAHIQETSPPKWIMEPGLTRSQSAAIKAYLDVQNGCSAEGDLHRYIDSKQHVSWRCQAHKHQYFHRKSLTFLQDFVSGHGGQINMQQAKLGIALKSSNEARRFRNLLQSSKHAFNITVNLNWEISRSYVTDLCDDIAKTKAVVLDIDGITPLIHPQGYVQYTLNLFADRVGPKTGLQFITLLNYPQPQEQCIYIGNFSLQSRLSPARSAHSWVELRTDLEKFGNIVSDAEEPSECVTATQELRLVQEKHGLPEITSVAIYNEKKWAAVFDVEEGAVVEAYSLDAACPKAVHSSGSLRKLTVDLRDLEFDKEFFQMINTNTNLQELNVSYNGHDVFYYVEHIVKTWHESSSPFCLTLLDRLKDTQGRIVAQMVIGRCGSEGSGSSTLEVDQLDNTSPSGQKDELDAPPTDIKFLHWDCDQVSSKLSDYSASFLDIATLQHPSALKLFTLDTCQLSQDGLTSVQNVLRRSHLEHLKVVCNPINPHATKSISQVLGSVQWDTLKSLVLTGNRTNDWMDLWPPTEAPRLLGLQIRGTGSGLQELSHKSVLFIHQIAQSSPLGRLEFESVQMQDKRDWAVIVDSVDPLFLMKLGLCDRGMSQFESSTGMEEFQSKFHRNVRTLNKTPTMTPQTIEDIVAQIPSVRPQIAEGVVRHQPAPMYHPAPMYQMVIETVEQKWSSVSEVNLSVKEKQNIPLWRRLLCCFGQEK</sequence>
<evidence type="ECO:0000256" key="1">
    <source>
        <dbReference type="SAM" id="Coils"/>
    </source>
</evidence>
<keyword evidence="4" id="KW-1185">Reference proteome</keyword>
<name>A0A9P5SKH5_9FUNG</name>
<evidence type="ECO:0000256" key="2">
    <source>
        <dbReference type="SAM" id="MobiDB-lite"/>
    </source>
</evidence>
<feature type="region of interest" description="Disordered" evidence="2">
    <location>
        <begin position="568"/>
        <end position="593"/>
    </location>
</feature>
<dbReference type="InterPro" id="IPR032675">
    <property type="entry name" value="LRR_dom_sf"/>
</dbReference>
<dbReference type="EMBL" id="JAAAUY010000273">
    <property type="protein sequence ID" value="KAF9332222.1"/>
    <property type="molecule type" value="Genomic_DNA"/>
</dbReference>
<organism evidence="3 4">
    <name type="scientific">Podila minutissima</name>
    <dbReference type="NCBI Taxonomy" id="64525"/>
    <lineage>
        <taxon>Eukaryota</taxon>
        <taxon>Fungi</taxon>
        <taxon>Fungi incertae sedis</taxon>
        <taxon>Mucoromycota</taxon>
        <taxon>Mortierellomycotina</taxon>
        <taxon>Mortierellomycetes</taxon>
        <taxon>Mortierellales</taxon>
        <taxon>Mortierellaceae</taxon>
        <taxon>Podila</taxon>
    </lineage>
</organism>